<dbReference type="PANTHER" id="PTHR10887:SF495">
    <property type="entry name" value="HELICASE SENATAXIN ISOFORM X1-RELATED"/>
    <property type="match status" value="1"/>
</dbReference>
<protein>
    <submittedName>
        <fullName evidence="7">Upf1 protein</fullName>
    </submittedName>
</protein>
<dbReference type="GO" id="GO:0004386">
    <property type="term" value="F:helicase activity"/>
    <property type="evidence" value="ECO:0007669"/>
    <property type="project" value="UniProtKB-KW"/>
</dbReference>
<evidence type="ECO:0000259" key="6">
    <source>
        <dbReference type="Pfam" id="PF13087"/>
    </source>
</evidence>
<dbReference type="InterPro" id="IPR041679">
    <property type="entry name" value="DNA2/NAM7-like_C"/>
</dbReference>
<feature type="domain" description="DNA2/NAM7 helicase helicase" evidence="5">
    <location>
        <begin position="10"/>
        <end position="56"/>
    </location>
</feature>
<dbReference type="PANTHER" id="PTHR10887">
    <property type="entry name" value="DNA2/NAM7 HELICASE FAMILY"/>
    <property type="match status" value="1"/>
</dbReference>
<dbReference type="GO" id="GO:0016787">
    <property type="term" value="F:hydrolase activity"/>
    <property type="evidence" value="ECO:0007669"/>
    <property type="project" value="UniProtKB-KW"/>
</dbReference>
<dbReference type="GO" id="GO:0005694">
    <property type="term" value="C:chromosome"/>
    <property type="evidence" value="ECO:0007669"/>
    <property type="project" value="UniProtKB-ARBA"/>
</dbReference>
<evidence type="ECO:0000256" key="3">
    <source>
        <dbReference type="ARBA" id="ARBA00022806"/>
    </source>
</evidence>
<keyword evidence="8" id="KW-1185">Reference proteome</keyword>
<evidence type="ECO:0000313" key="8">
    <source>
        <dbReference type="Proteomes" id="UP000604046"/>
    </source>
</evidence>
<organism evidence="7 8">
    <name type="scientific">Symbiodinium natans</name>
    <dbReference type="NCBI Taxonomy" id="878477"/>
    <lineage>
        <taxon>Eukaryota</taxon>
        <taxon>Sar</taxon>
        <taxon>Alveolata</taxon>
        <taxon>Dinophyceae</taxon>
        <taxon>Suessiales</taxon>
        <taxon>Symbiodiniaceae</taxon>
        <taxon>Symbiodinium</taxon>
    </lineage>
</organism>
<dbReference type="AlphaFoldDB" id="A0A812M7C2"/>
<evidence type="ECO:0000256" key="2">
    <source>
        <dbReference type="ARBA" id="ARBA00022801"/>
    </source>
</evidence>
<proteinExistence type="predicted"/>
<dbReference type="GO" id="GO:0005524">
    <property type="term" value="F:ATP binding"/>
    <property type="evidence" value="ECO:0007669"/>
    <property type="project" value="UniProtKB-KW"/>
</dbReference>
<dbReference type="Gene3D" id="3.40.50.300">
    <property type="entry name" value="P-loop containing nucleotide triphosphate hydrolases"/>
    <property type="match status" value="2"/>
</dbReference>
<evidence type="ECO:0000256" key="4">
    <source>
        <dbReference type="ARBA" id="ARBA00022840"/>
    </source>
</evidence>
<keyword evidence="2" id="KW-0378">Hydrolase</keyword>
<dbReference type="InterPro" id="IPR027417">
    <property type="entry name" value="P-loop_NTPase"/>
</dbReference>
<dbReference type="InterPro" id="IPR047187">
    <property type="entry name" value="SF1_C_Upf1"/>
</dbReference>
<accession>A0A812M7C2</accession>
<keyword evidence="4" id="KW-0067">ATP-binding</keyword>
<reference evidence="7" key="1">
    <citation type="submission" date="2021-02" db="EMBL/GenBank/DDBJ databases">
        <authorList>
            <person name="Dougan E. K."/>
            <person name="Rhodes N."/>
            <person name="Thang M."/>
            <person name="Chan C."/>
        </authorList>
    </citation>
    <scope>NUCLEOTIDE SEQUENCE</scope>
</reference>
<dbReference type="Pfam" id="PF13086">
    <property type="entry name" value="AAA_11"/>
    <property type="match status" value="2"/>
</dbReference>
<dbReference type="Pfam" id="PF13087">
    <property type="entry name" value="AAA_12"/>
    <property type="match status" value="1"/>
</dbReference>
<sequence length="385" mass="42699">MVRYGLVDLPILVTADSNTAVDNLVKGIGKTGVNIVRVGRPEAIREDVKAYALDGRWKDLKKAEVVCATCIGASGTTLDKVRFPTVIVDECTQAAETAALVPIARGCQQAILIGDQCQLPPTVLSDVAETENLGESMFTRLVTQGVRPCLLDTQYRMHPLVAEFASAAFYNGRLQNGVSHIHRKPPDGFPWPQRHMPVAFINLEKCEEKREGHGSSYINPAEAEKTMWALLEVTKNGKIGPEDVGIVTPYKGQVRLLKKLINERPGLQKFRSGLEVESVDRFQGQEKEVIIFCAVRNNREGKVGFLCDWRRLNVMLTRARIGLIAPWRQPRIVHPIGSMYLHSGLGFRVLGLDSIYLGLNGGVPVEWLICYIGTWALRDEGGFRV</sequence>
<evidence type="ECO:0000256" key="1">
    <source>
        <dbReference type="ARBA" id="ARBA00022741"/>
    </source>
</evidence>
<evidence type="ECO:0000259" key="5">
    <source>
        <dbReference type="Pfam" id="PF13086"/>
    </source>
</evidence>
<evidence type="ECO:0000313" key="7">
    <source>
        <dbReference type="EMBL" id="CAE7253346.1"/>
    </source>
</evidence>
<keyword evidence="1" id="KW-0547">Nucleotide-binding</keyword>
<dbReference type="SUPFAM" id="SSF52540">
    <property type="entry name" value="P-loop containing nucleoside triphosphate hydrolases"/>
    <property type="match status" value="1"/>
</dbReference>
<dbReference type="OrthoDB" id="6513042at2759"/>
<feature type="domain" description="DNA2/NAM7 helicase-like C-terminal" evidence="6">
    <location>
        <begin position="134"/>
        <end position="324"/>
    </location>
</feature>
<comment type="caution">
    <text evidence="7">The sequence shown here is derived from an EMBL/GenBank/DDBJ whole genome shotgun (WGS) entry which is preliminary data.</text>
</comment>
<dbReference type="Proteomes" id="UP000604046">
    <property type="component" value="Unassembled WGS sequence"/>
</dbReference>
<gene>
    <name evidence="7" type="primary">Upf1</name>
    <name evidence="7" type="ORF">SNAT2548_LOCUS12731</name>
</gene>
<dbReference type="CDD" id="cd18808">
    <property type="entry name" value="SF1_C_Upf1"/>
    <property type="match status" value="1"/>
</dbReference>
<dbReference type="EMBL" id="CAJNDS010001247">
    <property type="protein sequence ID" value="CAE7253346.1"/>
    <property type="molecule type" value="Genomic_DNA"/>
</dbReference>
<dbReference type="InterPro" id="IPR045055">
    <property type="entry name" value="DNA2/NAM7-like"/>
</dbReference>
<name>A0A812M7C2_9DINO</name>
<feature type="domain" description="DNA2/NAM7 helicase helicase" evidence="5">
    <location>
        <begin position="60"/>
        <end position="125"/>
    </location>
</feature>
<dbReference type="FunFam" id="3.40.50.300:FF:000326">
    <property type="entry name" value="P-loop containing nucleoside triphosphate hydrolase"/>
    <property type="match status" value="1"/>
</dbReference>
<dbReference type="InterPro" id="IPR041677">
    <property type="entry name" value="DNA2/NAM7_AAA_11"/>
</dbReference>
<keyword evidence="3" id="KW-0347">Helicase</keyword>